<comment type="caution">
    <text evidence="1">The sequence shown here is derived from an EMBL/GenBank/DDBJ whole genome shotgun (WGS) entry which is preliminary data.</text>
</comment>
<protein>
    <submittedName>
        <fullName evidence="1">Uncharacterized protein</fullName>
    </submittedName>
</protein>
<evidence type="ECO:0000313" key="2">
    <source>
        <dbReference type="Proteomes" id="UP000749559"/>
    </source>
</evidence>
<accession>A0A8S4NW05</accession>
<dbReference type="EMBL" id="CAIIXF020000006">
    <property type="protein sequence ID" value="CAH1785288.1"/>
    <property type="molecule type" value="Genomic_DNA"/>
</dbReference>
<evidence type="ECO:0000313" key="1">
    <source>
        <dbReference type="EMBL" id="CAH1785288.1"/>
    </source>
</evidence>
<proteinExistence type="predicted"/>
<name>A0A8S4NW05_OWEFU</name>
<organism evidence="1 2">
    <name type="scientific">Owenia fusiformis</name>
    <name type="common">Polychaete worm</name>
    <dbReference type="NCBI Taxonomy" id="6347"/>
    <lineage>
        <taxon>Eukaryota</taxon>
        <taxon>Metazoa</taxon>
        <taxon>Spiralia</taxon>
        <taxon>Lophotrochozoa</taxon>
        <taxon>Annelida</taxon>
        <taxon>Polychaeta</taxon>
        <taxon>Sedentaria</taxon>
        <taxon>Canalipalpata</taxon>
        <taxon>Sabellida</taxon>
        <taxon>Oweniida</taxon>
        <taxon>Oweniidae</taxon>
        <taxon>Owenia</taxon>
    </lineage>
</organism>
<dbReference type="AlphaFoldDB" id="A0A8S4NW05"/>
<keyword evidence="2" id="KW-1185">Reference proteome</keyword>
<dbReference type="Proteomes" id="UP000749559">
    <property type="component" value="Unassembled WGS sequence"/>
</dbReference>
<reference evidence="1" key="1">
    <citation type="submission" date="2022-03" db="EMBL/GenBank/DDBJ databases">
        <authorList>
            <person name="Martin C."/>
        </authorList>
    </citation>
    <scope>NUCLEOTIDE SEQUENCE</scope>
</reference>
<sequence length="100" mass="11793">MMRVYKKRCIGCVCMLLLIWIIFSRLLNKDNYSIDSPLSDPNDDEFSFELQIERKDIADEDDDDMVSDKLLESYDDDADIDVNTDERDQDEETFLKTIIL</sequence>
<gene>
    <name evidence="1" type="ORF">OFUS_LOCUS11365</name>
</gene>